<protein>
    <submittedName>
        <fullName evidence="2">Uncharacterized protein</fullName>
    </submittedName>
</protein>
<dbReference type="EMBL" id="HBEL01021633">
    <property type="protein sequence ID" value="CAD8414008.1"/>
    <property type="molecule type" value="Transcribed_RNA"/>
</dbReference>
<dbReference type="InterPro" id="IPR035969">
    <property type="entry name" value="Rab-GAP_TBC_sf"/>
</dbReference>
<feature type="region of interest" description="Disordered" evidence="1">
    <location>
        <begin position="136"/>
        <end position="156"/>
    </location>
</feature>
<evidence type="ECO:0000313" key="2">
    <source>
        <dbReference type="EMBL" id="CAD8414008.1"/>
    </source>
</evidence>
<gene>
    <name evidence="2" type="ORF">PINE0816_LOCUS10141</name>
</gene>
<proteinExistence type="predicted"/>
<evidence type="ECO:0000256" key="1">
    <source>
        <dbReference type="SAM" id="MobiDB-lite"/>
    </source>
</evidence>
<reference evidence="2" key="1">
    <citation type="submission" date="2021-01" db="EMBL/GenBank/DDBJ databases">
        <authorList>
            <person name="Corre E."/>
            <person name="Pelletier E."/>
            <person name="Niang G."/>
            <person name="Scheremetjew M."/>
            <person name="Finn R."/>
            <person name="Kale V."/>
            <person name="Holt S."/>
            <person name="Cochrane G."/>
            <person name="Meng A."/>
            <person name="Brown T."/>
            <person name="Cohen L."/>
        </authorList>
    </citation>
    <scope>NUCLEOTIDE SEQUENCE</scope>
    <source>
        <strain evidence="2">CCAP1064/1</strain>
    </source>
</reference>
<accession>A0A7S0GF45</accession>
<sequence>MMLIRDDLLKMTDFNDMLELLHNFPPIDVNDVLQSSRALWQFESEIARKCQTNRTTLKRTLASTSPPSGIVMAYGRKGGIAPQLPTTLCKWIIPSLSKSLGSVASVRRKNDLTPSPPALHRRWTIDSFFNNSHRTLEQPLDQHSKNQHPIQRLLRA</sequence>
<dbReference type="SUPFAM" id="SSF47923">
    <property type="entry name" value="Ypt/Rab-GAP domain of gyp1p"/>
    <property type="match status" value="1"/>
</dbReference>
<organism evidence="2">
    <name type="scientific">Proboscia inermis</name>
    <dbReference type="NCBI Taxonomy" id="420281"/>
    <lineage>
        <taxon>Eukaryota</taxon>
        <taxon>Sar</taxon>
        <taxon>Stramenopiles</taxon>
        <taxon>Ochrophyta</taxon>
        <taxon>Bacillariophyta</taxon>
        <taxon>Coscinodiscophyceae</taxon>
        <taxon>Rhizosoleniophycidae</taxon>
        <taxon>Rhizosoleniales</taxon>
        <taxon>Rhizosoleniaceae</taxon>
        <taxon>Proboscia</taxon>
    </lineage>
</organism>
<dbReference type="AlphaFoldDB" id="A0A7S0GF45"/>
<name>A0A7S0GF45_9STRA</name>